<feature type="compositionally biased region" description="Gly residues" evidence="2">
    <location>
        <begin position="695"/>
        <end position="712"/>
    </location>
</feature>
<accession>A0A854Q9E1</accession>
<feature type="compositionally biased region" description="Polar residues" evidence="2">
    <location>
        <begin position="580"/>
        <end position="599"/>
    </location>
</feature>
<feature type="compositionally biased region" description="Low complexity" evidence="2">
    <location>
        <begin position="767"/>
        <end position="778"/>
    </location>
</feature>
<feature type="compositionally biased region" description="Low complexity" evidence="2">
    <location>
        <begin position="600"/>
        <end position="614"/>
    </location>
</feature>
<proteinExistence type="predicted"/>
<feature type="compositionally biased region" description="Low complexity" evidence="2">
    <location>
        <begin position="713"/>
        <end position="722"/>
    </location>
</feature>
<dbReference type="GO" id="GO:0051256">
    <property type="term" value="P:mitotic spindle midzone assembly"/>
    <property type="evidence" value="ECO:0007669"/>
    <property type="project" value="TreeGrafter"/>
</dbReference>
<gene>
    <name evidence="3" type="ORF">C361_06076</name>
</gene>
<dbReference type="Proteomes" id="UP000199727">
    <property type="component" value="Unassembled WGS sequence"/>
</dbReference>
<dbReference type="GO" id="GO:1990023">
    <property type="term" value="C:mitotic spindle midzone"/>
    <property type="evidence" value="ECO:0007669"/>
    <property type="project" value="TreeGrafter"/>
</dbReference>
<dbReference type="InterPro" id="IPR007145">
    <property type="entry name" value="MAP65_Ase1_PRC1"/>
</dbReference>
<dbReference type="GO" id="GO:0008017">
    <property type="term" value="F:microtubule binding"/>
    <property type="evidence" value="ECO:0007669"/>
    <property type="project" value="InterPro"/>
</dbReference>
<evidence type="ECO:0008006" key="5">
    <source>
        <dbReference type="Google" id="ProtNLM"/>
    </source>
</evidence>
<feature type="compositionally biased region" description="Low complexity" evidence="2">
    <location>
        <begin position="635"/>
        <end position="644"/>
    </location>
</feature>
<evidence type="ECO:0000313" key="4">
    <source>
        <dbReference type="Proteomes" id="UP000199727"/>
    </source>
</evidence>
<sequence length="873" mass="94009">MSAYLDEQTPRLRHLHAQLALPAAALQHDLHRIEAAIKAVITSIVREREAQVDQLKDDIAAATSDLATLARAVGDRRERRNDADEEETLPRQLERLNEQAVELKQVYDERLSHIKQQQSTLDRLSTLLGPPWQPSKPLEVIASSSRSRGARAHSAGPSQAPTQPQGQLSNGMGMAHADGKRSSSLTQTIAQAIALGHGHSQGPTQAHGHDKGEGQWYDVRESVAEEIDEAVKLALAERNARRRTLCQSLFTLTWLHSELALPPIPTSSPHNFPPHLLPPYSEEEQPGLYASYERLLHTIITLNPLPPMDDGNEEWPVIENLEGMKETEPEIPLIEWVEETMELWTSKKEEHEARIQELYNMVEPLWTKLGVEQETMDCFVEMNRGSGEATIKAYEAEYERLLELRRASLSSFILSTRSTIVALQTSLLMSPRSQSASFPEMHDEEYTEDLLHLHEKQVERLEEEVESKKNILPKVREWFRLVEDEEELERNERDPNRFSRRGGAMLREEKLRKRVNVLKPKIEMDLLSLLPTWEEENGRPFMVSGRRVVDRIHDAMEEKELVKEAKKRAKQGLPPLQPGASGSSRTLAPSKTIRATPSHASSTIRSTRAAAAAASGGGTGGGSGTFNLYSKSSTALSSTSTGIGASVGTGTGTRLGKRPIGALASASSSSGAGPGPGPGPTPTVGNKRAKVGAGVALGLGTAGTGPGMGRGVGRSVSSRSGVARGGASVGGAAGGSPTPRHRDLYPHNQAQRSVSHSSAIPSHTYTHTHTGLPGLPTTGVKALAPAPKRVIDPLGLGLGGGGGQLNGGEGEVRRAPRKSFKPRSSMVHGATGLVGNGSASGGGLGLGIDGLGGWREGLDGEDGGLEGEDDDVF</sequence>
<dbReference type="PANTHER" id="PTHR19321:SF41">
    <property type="entry name" value="FASCETTO-RELATED"/>
    <property type="match status" value="1"/>
</dbReference>
<evidence type="ECO:0000313" key="3">
    <source>
        <dbReference type="EMBL" id="OXG12888.1"/>
    </source>
</evidence>
<feature type="region of interest" description="Disordered" evidence="2">
    <location>
        <begin position="635"/>
        <end position="778"/>
    </location>
</feature>
<feature type="coiled-coil region" evidence="1">
    <location>
        <begin position="444"/>
        <end position="471"/>
    </location>
</feature>
<reference evidence="3 4" key="1">
    <citation type="submission" date="2017-06" db="EMBL/GenBank/DDBJ databases">
        <title>Global population genomics of the pathogenic fungus Cryptococcus neoformans var. grubii.</title>
        <authorList>
            <person name="Cuomo C."/>
            <person name="Litvintseva A."/>
            <person name="Chen Y."/>
            <person name="Young S."/>
            <person name="Zeng Q."/>
            <person name="Chapman S."/>
            <person name="Gujja S."/>
            <person name="Saif S."/>
            <person name="Birren B."/>
        </authorList>
    </citation>
    <scope>NUCLEOTIDE SEQUENCE [LARGE SCALE GENOMIC DNA]</scope>
    <source>
        <strain evidence="3 4">Tu259-1</strain>
    </source>
</reference>
<feature type="region of interest" description="Disordered" evidence="2">
    <location>
        <begin position="801"/>
        <end position="839"/>
    </location>
</feature>
<feature type="compositionally biased region" description="Low complexity" evidence="2">
    <location>
        <begin position="142"/>
        <end position="158"/>
    </location>
</feature>
<dbReference type="EMBL" id="AMKT01000083">
    <property type="protein sequence ID" value="OXG12888.1"/>
    <property type="molecule type" value="Genomic_DNA"/>
</dbReference>
<feature type="region of interest" description="Disordered" evidence="2">
    <location>
        <begin position="853"/>
        <end position="873"/>
    </location>
</feature>
<feature type="region of interest" description="Disordered" evidence="2">
    <location>
        <begin position="142"/>
        <end position="185"/>
    </location>
</feature>
<evidence type="ECO:0000256" key="2">
    <source>
        <dbReference type="SAM" id="MobiDB-lite"/>
    </source>
</evidence>
<feature type="region of interest" description="Disordered" evidence="2">
    <location>
        <begin position="562"/>
        <end position="622"/>
    </location>
</feature>
<keyword evidence="1" id="KW-0175">Coiled coil</keyword>
<dbReference type="OrthoDB" id="642895at2759"/>
<dbReference type="AlphaFoldDB" id="A0A854Q9E1"/>
<feature type="compositionally biased region" description="Polar residues" evidence="2">
    <location>
        <begin position="159"/>
        <end position="170"/>
    </location>
</feature>
<feature type="compositionally biased region" description="Gly residues" evidence="2">
    <location>
        <begin position="723"/>
        <end position="734"/>
    </location>
</feature>
<dbReference type="Pfam" id="PF03999">
    <property type="entry name" value="MAP65_ASE1"/>
    <property type="match status" value="1"/>
</dbReference>
<name>A0A854Q9E1_CRYNE</name>
<dbReference type="Gene3D" id="1.20.58.1520">
    <property type="match status" value="1"/>
</dbReference>
<evidence type="ECO:0000256" key="1">
    <source>
        <dbReference type="SAM" id="Coils"/>
    </source>
</evidence>
<feature type="compositionally biased region" description="Polar residues" evidence="2">
    <location>
        <begin position="748"/>
        <end position="765"/>
    </location>
</feature>
<comment type="caution">
    <text evidence="3">The sequence shown here is derived from an EMBL/GenBank/DDBJ whole genome shotgun (WGS) entry which is preliminary data.</text>
</comment>
<dbReference type="GO" id="GO:0005737">
    <property type="term" value="C:cytoplasm"/>
    <property type="evidence" value="ECO:0007669"/>
    <property type="project" value="TreeGrafter"/>
</dbReference>
<protein>
    <recommendedName>
        <fullName evidence="5">Protein regulator of cytokinesis 1</fullName>
    </recommendedName>
</protein>
<feature type="compositionally biased region" description="Acidic residues" evidence="2">
    <location>
        <begin position="859"/>
        <end position="873"/>
    </location>
</feature>
<organism evidence="3 4">
    <name type="scientific">Cryptococcus neoformans Tu259-1</name>
    <dbReference type="NCBI Taxonomy" id="1230072"/>
    <lineage>
        <taxon>Eukaryota</taxon>
        <taxon>Fungi</taxon>
        <taxon>Dikarya</taxon>
        <taxon>Basidiomycota</taxon>
        <taxon>Agaricomycotina</taxon>
        <taxon>Tremellomycetes</taxon>
        <taxon>Tremellales</taxon>
        <taxon>Cryptococcaceae</taxon>
        <taxon>Cryptococcus</taxon>
        <taxon>Cryptococcus neoformans species complex</taxon>
    </lineage>
</organism>
<feature type="coiled-coil region" evidence="1">
    <location>
        <begin position="45"/>
        <end position="72"/>
    </location>
</feature>
<dbReference type="PANTHER" id="PTHR19321">
    <property type="entry name" value="PROTEIN REGULATOR OF CYTOKINESIS 1 PRC1-RELATED"/>
    <property type="match status" value="1"/>
</dbReference>